<dbReference type="AlphaFoldDB" id="A0A226EYL0"/>
<dbReference type="InterPro" id="IPR001214">
    <property type="entry name" value="SET_dom"/>
</dbReference>
<dbReference type="InterPro" id="IPR053010">
    <property type="entry name" value="SET_SmydA-8"/>
</dbReference>
<dbReference type="PROSITE" id="PS50280">
    <property type="entry name" value="SET"/>
    <property type="match status" value="1"/>
</dbReference>
<evidence type="ECO:0000313" key="3">
    <source>
        <dbReference type="Proteomes" id="UP000198287"/>
    </source>
</evidence>
<evidence type="ECO:0000313" key="2">
    <source>
        <dbReference type="EMBL" id="OXA62310.1"/>
    </source>
</evidence>
<dbReference type="GO" id="GO:0008170">
    <property type="term" value="F:N-methyltransferase activity"/>
    <property type="evidence" value="ECO:0007669"/>
    <property type="project" value="UniProtKB-ARBA"/>
</dbReference>
<organism evidence="2 3">
    <name type="scientific">Folsomia candida</name>
    <name type="common">Springtail</name>
    <dbReference type="NCBI Taxonomy" id="158441"/>
    <lineage>
        <taxon>Eukaryota</taxon>
        <taxon>Metazoa</taxon>
        <taxon>Ecdysozoa</taxon>
        <taxon>Arthropoda</taxon>
        <taxon>Hexapoda</taxon>
        <taxon>Collembola</taxon>
        <taxon>Entomobryomorpha</taxon>
        <taxon>Isotomoidea</taxon>
        <taxon>Isotomidae</taxon>
        <taxon>Proisotominae</taxon>
        <taxon>Folsomia</taxon>
    </lineage>
</organism>
<dbReference type="GO" id="GO:0008276">
    <property type="term" value="F:protein methyltransferase activity"/>
    <property type="evidence" value="ECO:0007669"/>
    <property type="project" value="UniProtKB-ARBA"/>
</dbReference>
<dbReference type="Gene3D" id="6.10.140.2220">
    <property type="match status" value="1"/>
</dbReference>
<name>A0A226EYL0_FOLCA</name>
<dbReference type="STRING" id="158441.A0A226EYL0"/>
<gene>
    <name evidence="2" type="ORF">Fcan01_03700</name>
</gene>
<dbReference type="Proteomes" id="UP000198287">
    <property type="component" value="Unassembled WGS sequence"/>
</dbReference>
<dbReference type="Gene3D" id="1.10.220.160">
    <property type="match status" value="1"/>
</dbReference>
<dbReference type="SUPFAM" id="SSF82199">
    <property type="entry name" value="SET domain"/>
    <property type="match status" value="1"/>
</dbReference>
<dbReference type="EMBL" id="LNIX01000001">
    <property type="protein sequence ID" value="OXA62310.1"/>
    <property type="molecule type" value="Genomic_DNA"/>
</dbReference>
<keyword evidence="3" id="KW-1185">Reference proteome</keyword>
<dbReference type="GO" id="GO:0008757">
    <property type="term" value="F:S-adenosylmethionine-dependent methyltransferase activity"/>
    <property type="evidence" value="ECO:0007669"/>
    <property type="project" value="UniProtKB-ARBA"/>
</dbReference>
<dbReference type="Gene3D" id="2.170.270.10">
    <property type="entry name" value="SET domain"/>
    <property type="match status" value="1"/>
</dbReference>
<protein>
    <submittedName>
        <fullName evidence="2">Protein msta, isoform B</fullName>
    </submittedName>
</protein>
<evidence type="ECO:0000259" key="1">
    <source>
        <dbReference type="PROSITE" id="PS50280"/>
    </source>
</evidence>
<reference evidence="2 3" key="1">
    <citation type="submission" date="2015-12" db="EMBL/GenBank/DDBJ databases">
        <title>The genome of Folsomia candida.</title>
        <authorList>
            <person name="Faddeeva A."/>
            <person name="Derks M.F."/>
            <person name="Anvar Y."/>
            <person name="Smit S."/>
            <person name="Van Straalen N."/>
            <person name="Roelofs D."/>
        </authorList>
    </citation>
    <scope>NUCLEOTIDE SEQUENCE [LARGE SCALE GENOMIC DNA]</scope>
    <source>
        <strain evidence="2 3">VU population</strain>
        <tissue evidence="2">Whole body</tissue>
    </source>
</reference>
<accession>A0A226EYL0</accession>
<feature type="domain" description="SET" evidence="1">
    <location>
        <begin position="9"/>
        <end position="268"/>
    </location>
</feature>
<proteinExistence type="predicted"/>
<dbReference type="OrthoDB" id="265717at2759"/>
<dbReference type="PANTHER" id="PTHR46455:SF5">
    <property type="entry name" value="SET AND MYND DOMAIN CONTAINING, ARTHROPOD-SPECIFIC, MEMBER 4, ISOFORM A"/>
    <property type="match status" value="1"/>
</dbReference>
<dbReference type="PANTHER" id="PTHR46455">
    <property type="entry name" value="SET AND MYND DOMAIN CONTAINING, ARTHROPOD-SPECIFIC, MEMBER 4, ISOFORM A"/>
    <property type="match status" value="1"/>
</dbReference>
<dbReference type="OMA" id="NECEIFT"/>
<comment type="caution">
    <text evidence="2">The sequence shown here is derived from an EMBL/GenBank/DDBJ whole genome shotgun (WGS) entry which is preliminary data.</text>
</comment>
<sequence length="539" mass="62035">MDSKPQDKNCYEVKCSEELGRYLVANRDISPLEVVIRESPLVCAPADDPNYEDMGRMCLGCFARIPSNSTTSSCSKCGWPVCDIDCQTISHHSSNECEFFEKQKISFKTLPFQHLLNETIFILRCILLKQRNPVAFNNVILKFEHHTQVRMEKPDCVEKDKKILANLSEIQALSNSKWFDLDEDEIIQISGIINVNAFSSTKLEDECRSRRVRRRVTICQCLYPTATLLAHQCVPNATWTLSASPHFEQTIRTTVPIKKGEMIAIAYAPQEIMWPTLQRLISSNDVAHFICHCFRCQDPTELGSFIGAIKCGKCVRDIGGCENEDVRFLLPNNPIDPESLWSCQNPNCGATKTVEQVIKTVHQIERRFNRIKNSVYSTQTEISELEELYKESLENCLHKNHYLLQEISLRIVNRNSLSIYCLDSDDLERFLFHCNSILNLSSVLSPGFCRARALIQFYTGQAMMVRARKYMKGRDSADNKTLLYNMFSPIYKLQKDSYSYFKTEDENDNRHRAVKGYNQYVACLVEEMEECLKAMQIQE</sequence>
<dbReference type="InterPro" id="IPR046341">
    <property type="entry name" value="SET_dom_sf"/>
</dbReference>